<keyword evidence="6 11" id="KW-0479">Metal-binding</keyword>
<evidence type="ECO:0000256" key="10">
    <source>
        <dbReference type="PROSITE-ProRule" id="PRU00742"/>
    </source>
</evidence>
<comment type="pathway">
    <text evidence="1 11">Nitrogen metabolism; urea cycle; L-ornithine and urea from L-arginine: step 1/1.</text>
</comment>
<gene>
    <name evidence="13" type="primary">LOC106807049</name>
</gene>
<dbReference type="InterPro" id="IPR014033">
    <property type="entry name" value="Arginase"/>
</dbReference>
<evidence type="ECO:0000256" key="2">
    <source>
        <dbReference type="ARBA" id="ARBA00012168"/>
    </source>
</evidence>
<dbReference type="InterPro" id="IPR023696">
    <property type="entry name" value="Ureohydrolase_dom_sf"/>
</dbReference>
<dbReference type="EC" id="3.5.3.1" evidence="2 11"/>
<dbReference type="CDD" id="cd09989">
    <property type="entry name" value="Arginase"/>
    <property type="match status" value="1"/>
</dbReference>
<keyword evidence="7 11" id="KW-0378">Hydrolase</keyword>
<organism evidence="12 13">
    <name type="scientific">Priapulus caudatus</name>
    <name type="common">Priapulid worm</name>
    <dbReference type="NCBI Taxonomy" id="37621"/>
    <lineage>
        <taxon>Eukaryota</taxon>
        <taxon>Metazoa</taxon>
        <taxon>Ecdysozoa</taxon>
        <taxon>Scalidophora</taxon>
        <taxon>Priapulida</taxon>
        <taxon>Priapulimorpha</taxon>
        <taxon>Priapulimorphida</taxon>
        <taxon>Priapulidae</taxon>
        <taxon>Priapulus</taxon>
    </lineage>
</organism>
<keyword evidence="4 11" id="KW-0835">Urea cycle</keyword>
<evidence type="ECO:0000256" key="7">
    <source>
        <dbReference type="ARBA" id="ARBA00022801"/>
    </source>
</evidence>
<dbReference type="PIRSF" id="PIRSF036979">
    <property type="entry name" value="Arginase"/>
    <property type="match status" value="1"/>
</dbReference>
<dbReference type="Pfam" id="PF00491">
    <property type="entry name" value="Arginase"/>
    <property type="match status" value="1"/>
</dbReference>
<keyword evidence="12" id="KW-1185">Reference proteome</keyword>
<dbReference type="InterPro" id="IPR006035">
    <property type="entry name" value="Ureohydrolase"/>
</dbReference>
<keyword evidence="5 11" id="KW-0056">Arginine metabolism</keyword>
<reference evidence="13" key="1">
    <citation type="submission" date="2025-08" db="UniProtKB">
        <authorList>
            <consortium name="RefSeq"/>
        </authorList>
    </citation>
    <scope>IDENTIFICATION</scope>
</reference>
<dbReference type="PANTHER" id="PTHR43782:SF3">
    <property type="entry name" value="ARGINASE"/>
    <property type="match status" value="1"/>
</dbReference>
<dbReference type="PROSITE" id="PS51409">
    <property type="entry name" value="ARGINASE_2"/>
    <property type="match status" value="1"/>
</dbReference>
<proteinExistence type="inferred from homology"/>
<comment type="similarity">
    <text evidence="10 11">Belongs to the arginase family.</text>
</comment>
<dbReference type="PRINTS" id="PR00116">
    <property type="entry name" value="ARGINASE"/>
</dbReference>
<comment type="catalytic activity">
    <reaction evidence="9 11">
        <text>L-arginine + H2O = urea + L-ornithine</text>
        <dbReference type="Rhea" id="RHEA:20569"/>
        <dbReference type="ChEBI" id="CHEBI:15377"/>
        <dbReference type="ChEBI" id="CHEBI:16199"/>
        <dbReference type="ChEBI" id="CHEBI:32682"/>
        <dbReference type="ChEBI" id="CHEBI:46911"/>
        <dbReference type="EC" id="3.5.3.1"/>
    </reaction>
</comment>
<evidence type="ECO:0000256" key="8">
    <source>
        <dbReference type="ARBA" id="ARBA00023211"/>
    </source>
</evidence>
<protein>
    <recommendedName>
        <fullName evidence="3 11">Arginase</fullName>
        <ecNumber evidence="2 11">3.5.3.1</ecNumber>
    </recommendedName>
</protein>
<accession>A0ABM1DXU0</accession>
<dbReference type="GeneID" id="106807049"/>
<dbReference type="Gene3D" id="3.40.800.10">
    <property type="entry name" value="Ureohydrolase domain"/>
    <property type="match status" value="1"/>
</dbReference>
<evidence type="ECO:0000313" key="12">
    <source>
        <dbReference type="Proteomes" id="UP000695022"/>
    </source>
</evidence>
<evidence type="ECO:0000256" key="1">
    <source>
        <dbReference type="ARBA" id="ARBA00005098"/>
    </source>
</evidence>
<evidence type="ECO:0000256" key="4">
    <source>
        <dbReference type="ARBA" id="ARBA00022436"/>
    </source>
</evidence>
<dbReference type="RefSeq" id="XP_014664761.1">
    <property type="nucleotide sequence ID" value="XM_014809275.1"/>
</dbReference>
<name>A0ABM1DXU0_PRICU</name>
<evidence type="ECO:0000256" key="5">
    <source>
        <dbReference type="ARBA" id="ARBA00022503"/>
    </source>
</evidence>
<dbReference type="PANTHER" id="PTHR43782">
    <property type="entry name" value="ARGINASE"/>
    <property type="match status" value="1"/>
</dbReference>
<evidence type="ECO:0000256" key="6">
    <source>
        <dbReference type="ARBA" id="ARBA00022723"/>
    </source>
</evidence>
<dbReference type="Proteomes" id="UP000695022">
    <property type="component" value="Unplaced"/>
</dbReference>
<evidence type="ECO:0000256" key="9">
    <source>
        <dbReference type="ARBA" id="ARBA00047391"/>
    </source>
</evidence>
<comment type="cofactor">
    <cofactor evidence="11">
        <name>Mn(2+)</name>
        <dbReference type="ChEBI" id="CHEBI:29035"/>
    </cofactor>
    <text evidence="11">Binds 2 manganese ions per subunit.</text>
</comment>
<evidence type="ECO:0000256" key="11">
    <source>
        <dbReference type="RuleBase" id="RU361159"/>
    </source>
</evidence>
<sequence length="354" mass="39070">MWGSRSMCKFVETVSLRRPALLRQQRRFIRRDGIGVVGVPFAHGQNKPGVHEGPRLLREAGFIDGLEKLAGWKVHDYGDLDFELVKEDESYGPCNIQLPRTNGLANKLISAAVQKSIVDHGTCISIGGDHSLSAGTIHGHAQAHEDIVLIWVDAHADINTSLTSYTGHLHGMSGAFSIKELDKYIPKMPGWDWLTPTVAARDIVYIGLRDVDPGERYLLDKYRIQCYDMYLVEKYGMAKVMEMTLEYINPKLNRPIHLSFDIDCLDIAFAPATGTPVPGGLTLREGLFLAEELNKTEMLTGVDLVEVNPMLGTDVGKNLTLWAANLVLQSCFGKITAGNVPAGFEMPKPEDVGL</sequence>
<dbReference type="NCBIfam" id="TIGR01229">
    <property type="entry name" value="rocF_arginase"/>
    <property type="match status" value="1"/>
</dbReference>
<evidence type="ECO:0000256" key="3">
    <source>
        <dbReference type="ARBA" id="ARBA00018123"/>
    </source>
</evidence>
<dbReference type="SUPFAM" id="SSF52768">
    <property type="entry name" value="Arginase/deacetylase"/>
    <property type="match status" value="1"/>
</dbReference>
<evidence type="ECO:0000313" key="13">
    <source>
        <dbReference type="RefSeq" id="XP_014664761.1"/>
    </source>
</evidence>
<keyword evidence="8 11" id="KW-0464">Manganese</keyword>